<dbReference type="EMBL" id="MHSS01000005">
    <property type="protein sequence ID" value="OHA48562.1"/>
    <property type="molecule type" value="Genomic_DNA"/>
</dbReference>
<evidence type="ECO:0008006" key="3">
    <source>
        <dbReference type="Google" id="ProtNLM"/>
    </source>
</evidence>
<dbReference type="STRING" id="1802362.A2806_00130"/>
<gene>
    <name evidence="1" type="ORF">A2806_00130</name>
</gene>
<sequence length="99" mass="11604">MPAKEIFSWYHVVKWRFKIQYGFRMTKINIRDLPTAVNICEQVLREVEKQPQWSMAHVVMNPLAASLLHDHETTTEIYVITKGYGELCLGTPRTQWSVP</sequence>
<evidence type="ECO:0000313" key="1">
    <source>
        <dbReference type="EMBL" id="OHA48562.1"/>
    </source>
</evidence>
<name>A0A1G2PLS1_9BACT</name>
<dbReference type="Proteomes" id="UP000177629">
    <property type="component" value="Unassembled WGS sequence"/>
</dbReference>
<comment type="caution">
    <text evidence="1">The sequence shown here is derived from an EMBL/GenBank/DDBJ whole genome shotgun (WGS) entry which is preliminary data.</text>
</comment>
<dbReference type="InterPro" id="IPR011051">
    <property type="entry name" value="RmlC_Cupin_sf"/>
</dbReference>
<organism evidence="1 2">
    <name type="scientific">Candidatus Terrybacteria bacterium RIFCSPHIGHO2_01_FULL_48_17</name>
    <dbReference type="NCBI Taxonomy" id="1802362"/>
    <lineage>
        <taxon>Bacteria</taxon>
        <taxon>Candidatus Terryibacteriota</taxon>
    </lineage>
</organism>
<dbReference type="AlphaFoldDB" id="A0A1G2PLS1"/>
<accession>A0A1G2PLS1</accession>
<dbReference type="SUPFAM" id="SSF51182">
    <property type="entry name" value="RmlC-like cupins"/>
    <property type="match status" value="1"/>
</dbReference>
<protein>
    <recommendedName>
        <fullName evidence="3">Cupin 2 conserved barrel domain-containing protein</fullName>
    </recommendedName>
</protein>
<dbReference type="Gene3D" id="2.60.120.10">
    <property type="entry name" value="Jelly Rolls"/>
    <property type="match status" value="1"/>
</dbReference>
<proteinExistence type="predicted"/>
<evidence type="ECO:0000313" key="2">
    <source>
        <dbReference type="Proteomes" id="UP000177629"/>
    </source>
</evidence>
<dbReference type="InterPro" id="IPR014710">
    <property type="entry name" value="RmlC-like_jellyroll"/>
</dbReference>
<reference evidence="1 2" key="1">
    <citation type="journal article" date="2016" name="Nat. Commun.">
        <title>Thousands of microbial genomes shed light on interconnected biogeochemical processes in an aquifer system.</title>
        <authorList>
            <person name="Anantharaman K."/>
            <person name="Brown C.T."/>
            <person name="Hug L.A."/>
            <person name="Sharon I."/>
            <person name="Castelle C.J."/>
            <person name="Probst A.J."/>
            <person name="Thomas B.C."/>
            <person name="Singh A."/>
            <person name="Wilkins M.J."/>
            <person name="Karaoz U."/>
            <person name="Brodie E.L."/>
            <person name="Williams K.H."/>
            <person name="Hubbard S.S."/>
            <person name="Banfield J.F."/>
        </authorList>
    </citation>
    <scope>NUCLEOTIDE SEQUENCE [LARGE SCALE GENOMIC DNA]</scope>
</reference>